<keyword evidence="4 5" id="KW-0067">ATP-binding</keyword>
<evidence type="ECO:0000259" key="7">
    <source>
        <dbReference type="PROSITE" id="PS50011"/>
    </source>
</evidence>
<dbReference type="SUPFAM" id="SSF56112">
    <property type="entry name" value="Protein kinase-like (PK-like)"/>
    <property type="match status" value="1"/>
</dbReference>
<dbReference type="PROSITE" id="PS00107">
    <property type="entry name" value="PROTEIN_KINASE_ATP"/>
    <property type="match status" value="1"/>
</dbReference>
<reference evidence="8" key="1">
    <citation type="submission" date="2023-03" db="EMBL/GenBank/DDBJ databases">
        <authorList>
            <person name="Steffen K."/>
            <person name="Cardenas P."/>
        </authorList>
    </citation>
    <scope>NUCLEOTIDE SEQUENCE</scope>
</reference>
<organism evidence="8 9">
    <name type="scientific">Geodia barretti</name>
    <name type="common">Barrett's horny sponge</name>
    <dbReference type="NCBI Taxonomy" id="519541"/>
    <lineage>
        <taxon>Eukaryota</taxon>
        <taxon>Metazoa</taxon>
        <taxon>Porifera</taxon>
        <taxon>Demospongiae</taxon>
        <taxon>Heteroscleromorpha</taxon>
        <taxon>Tetractinellida</taxon>
        <taxon>Astrophorina</taxon>
        <taxon>Geodiidae</taxon>
        <taxon>Geodia</taxon>
    </lineage>
</organism>
<feature type="region of interest" description="Disordered" evidence="6">
    <location>
        <begin position="1"/>
        <end position="98"/>
    </location>
</feature>
<feature type="region of interest" description="Disordered" evidence="6">
    <location>
        <begin position="963"/>
        <end position="1033"/>
    </location>
</feature>
<keyword evidence="3 8" id="KW-0418">Kinase</keyword>
<feature type="compositionally biased region" description="Basic and acidic residues" evidence="6">
    <location>
        <begin position="774"/>
        <end position="791"/>
    </location>
</feature>
<dbReference type="PROSITE" id="PS00108">
    <property type="entry name" value="PROTEIN_KINASE_ST"/>
    <property type="match status" value="1"/>
</dbReference>
<dbReference type="SMART" id="SM00220">
    <property type="entry name" value="S_TKc"/>
    <property type="match status" value="1"/>
</dbReference>
<dbReference type="Gene3D" id="1.10.510.10">
    <property type="entry name" value="Transferase(Phosphotransferase) domain 1"/>
    <property type="match status" value="1"/>
</dbReference>
<dbReference type="Gene3D" id="1.20.1020.10">
    <property type="entry name" value="TAZ domain"/>
    <property type="match status" value="1"/>
</dbReference>
<feature type="region of interest" description="Disordered" evidence="6">
    <location>
        <begin position="703"/>
        <end position="750"/>
    </location>
</feature>
<accession>A0AA35WFK8</accession>
<feature type="compositionally biased region" description="Basic and acidic residues" evidence="6">
    <location>
        <begin position="912"/>
        <end position="928"/>
    </location>
</feature>
<dbReference type="InterPro" id="IPR035898">
    <property type="entry name" value="TAZ_dom_sf"/>
</dbReference>
<dbReference type="PANTHER" id="PTHR48016:SF56">
    <property type="entry name" value="MAPKK KINASE"/>
    <property type="match status" value="1"/>
</dbReference>
<dbReference type="Proteomes" id="UP001174909">
    <property type="component" value="Unassembled WGS sequence"/>
</dbReference>
<dbReference type="AlphaFoldDB" id="A0AA35WFK8"/>
<feature type="domain" description="Protein kinase" evidence="7">
    <location>
        <begin position="362"/>
        <end position="641"/>
    </location>
</feature>
<feature type="compositionally biased region" description="Basic and acidic residues" evidence="6">
    <location>
        <begin position="322"/>
        <end position="331"/>
    </location>
</feature>
<dbReference type="InterPro" id="IPR050538">
    <property type="entry name" value="MAP_kinase_kinase_kinase"/>
</dbReference>
<evidence type="ECO:0000313" key="9">
    <source>
        <dbReference type="Proteomes" id="UP001174909"/>
    </source>
</evidence>
<dbReference type="GO" id="GO:0005524">
    <property type="term" value="F:ATP binding"/>
    <property type="evidence" value="ECO:0007669"/>
    <property type="project" value="UniProtKB-UniRule"/>
</dbReference>
<evidence type="ECO:0000256" key="6">
    <source>
        <dbReference type="SAM" id="MobiDB-lite"/>
    </source>
</evidence>
<comment type="caution">
    <text evidence="8">The sequence shown here is derived from an EMBL/GenBank/DDBJ whole genome shotgun (WGS) entry which is preliminary data.</text>
</comment>
<dbReference type="PROSITE" id="PS50011">
    <property type="entry name" value="PROTEIN_KINASE_DOM"/>
    <property type="match status" value="1"/>
</dbReference>
<feature type="region of interest" description="Disordered" evidence="6">
    <location>
        <begin position="200"/>
        <end position="241"/>
    </location>
</feature>
<feature type="region of interest" description="Disordered" evidence="6">
    <location>
        <begin position="283"/>
        <end position="331"/>
    </location>
</feature>
<evidence type="ECO:0000256" key="2">
    <source>
        <dbReference type="ARBA" id="ARBA00022741"/>
    </source>
</evidence>
<dbReference type="SUPFAM" id="SSF57933">
    <property type="entry name" value="TAZ domain"/>
    <property type="match status" value="1"/>
</dbReference>
<evidence type="ECO:0000313" key="8">
    <source>
        <dbReference type="EMBL" id="CAI8019658.1"/>
    </source>
</evidence>
<feature type="region of interest" description="Disordered" evidence="6">
    <location>
        <begin position="774"/>
        <end position="797"/>
    </location>
</feature>
<keyword evidence="2 5" id="KW-0547">Nucleotide-binding</keyword>
<dbReference type="InterPro" id="IPR008271">
    <property type="entry name" value="Ser/Thr_kinase_AS"/>
</dbReference>
<dbReference type="InterPro" id="IPR000719">
    <property type="entry name" value="Prot_kinase_dom"/>
</dbReference>
<feature type="compositionally biased region" description="Low complexity" evidence="6">
    <location>
        <begin position="66"/>
        <end position="83"/>
    </location>
</feature>
<dbReference type="EMBL" id="CASHTH010001768">
    <property type="protein sequence ID" value="CAI8019658.1"/>
    <property type="molecule type" value="Genomic_DNA"/>
</dbReference>
<feature type="compositionally biased region" description="Polar residues" evidence="6">
    <location>
        <begin position="210"/>
        <end position="220"/>
    </location>
</feature>
<dbReference type="GO" id="GO:0004672">
    <property type="term" value="F:protein kinase activity"/>
    <property type="evidence" value="ECO:0007669"/>
    <property type="project" value="InterPro"/>
</dbReference>
<feature type="region of interest" description="Disordered" evidence="6">
    <location>
        <begin position="879"/>
        <end position="928"/>
    </location>
</feature>
<feature type="compositionally biased region" description="Low complexity" evidence="6">
    <location>
        <begin position="8"/>
        <end position="18"/>
    </location>
</feature>
<evidence type="ECO:0000256" key="5">
    <source>
        <dbReference type="PROSITE-ProRule" id="PRU10141"/>
    </source>
</evidence>
<dbReference type="Pfam" id="PF00069">
    <property type="entry name" value="Pkinase"/>
    <property type="match status" value="1"/>
</dbReference>
<protein>
    <submittedName>
        <fullName evidence="8">Probable serine/threonine-protein kinase DDB_G0284251</fullName>
    </submittedName>
</protein>
<dbReference type="InterPro" id="IPR017441">
    <property type="entry name" value="Protein_kinase_ATP_BS"/>
</dbReference>
<evidence type="ECO:0000256" key="4">
    <source>
        <dbReference type="ARBA" id="ARBA00022840"/>
    </source>
</evidence>
<evidence type="ECO:0000256" key="3">
    <source>
        <dbReference type="ARBA" id="ARBA00022777"/>
    </source>
</evidence>
<name>A0AA35WFK8_GEOBA</name>
<dbReference type="Gene3D" id="3.30.200.20">
    <property type="entry name" value="Phosphorylase Kinase, domain 1"/>
    <property type="match status" value="1"/>
</dbReference>
<keyword evidence="9" id="KW-1185">Reference proteome</keyword>
<evidence type="ECO:0000256" key="1">
    <source>
        <dbReference type="ARBA" id="ARBA00022679"/>
    </source>
</evidence>
<gene>
    <name evidence="8" type="ORF">GBAR_LOCUS11805</name>
</gene>
<dbReference type="PANTHER" id="PTHR48016">
    <property type="entry name" value="MAP KINASE KINASE KINASE SSK2-RELATED-RELATED"/>
    <property type="match status" value="1"/>
</dbReference>
<keyword evidence="1" id="KW-0808">Transferase</keyword>
<sequence>MCSRVQQSSSASETSASTCTPDRESLLIRQKKVLTRDDSGVFSSPSPLTPSRGPLTVFSLPPSPDPSAVACSSASTAAPVSSPLDPGTIMSDSREDRQLPASLNHPRANASLGLKQAPEHDETLLQAFYCRQEIGLERWATCSHAHCTTIRDQWRHLITCGQVCQNCQNFQRRILLHAAQCSDENCFVTLCPDAKNRLAGATTRRPGPPQRSNSVQSSLGSPHPPQFLSLNSQGSLDDMSPMSPLDYPSFVRDLRQVGAGTLPRYLQGNLSLRASEIMRSMESDGPLDKFAPGENSNPSAAVSPSSQGSKYNPVGAGILSPIEEHPSSEARSKYPSQIILHPLEPEFLTQGRDGRYLHRRDYDLNEHLGTGGFGTCACARDYKTDKIFVIKSNKFSDENMVNTLKAESDILSRIPAHTNITTFLGAVLEEEQAKDGAQRHCRLMMELAEHGSLASMLQSDEGELEPLPLDQSLFYLYQILQGVFHLHSLSILHLDIKAENVLVLEGGRRVKLTDFGTAAHIDDIAGSISKLKGVTPHFTSPEIIRGDVPSFSSDIWSTVCVLIQLLTARLPGCITEIMSRESMMYTLGMYKNEDIEKLIPLSSLESQQDMPEEVSAIFRDTLCVDPTSRPTALQLMAYSALKDACEYEQYFDIDCSQFSEQQEDGSSLTAEGAEFVSMEGAESFCHTLPTSLPHLIVRASGPDSDVSLDIPTRAKRPSQDSGVSSHYDRKQSEVYPIGDPNDSGIDTPGQEMYPPLKGALKLQAMNSREGMITEEREGEERLTSVPDRTHSQPEPPTVDYSLIAHQYRRRSMSATYNRRTSDVSVPEVTGLKFGRQYADINETFFSLPTKSSSGFVTQTQKVRPNFVHLIHSNSAPVVMSDNKEKGAGAGGVAEKQNGDASGRLRRSSSEVYVDRGPDIDTPEEKKKKRELELAAAAAKEAEERERQEQEQMVTMAAALRIDNSSPGAWSPPMQRSHAHSAPVDQSDRGSGGSNSTGYRTRQNVPAAEPQGPLPYSVQQKLNGSGGFVQETLV</sequence>
<dbReference type="InterPro" id="IPR011009">
    <property type="entry name" value="Kinase-like_dom_sf"/>
</dbReference>
<proteinExistence type="predicted"/>
<feature type="binding site" evidence="5">
    <location>
        <position position="391"/>
    </location>
    <ligand>
        <name>ATP</name>
        <dbReference type="ChEBI" id="CHEBI:30616"/>
    </ligand>
</feature>
<feature type="compositionally biased region" description="Low complexity" evidence="6">
    <location>
        <begin position="295"/>
        <end position="306"/>
    </location>
</feature>